<comment type="caution">
    <text evidence="5">The sequence shown here is derived from an EMBL/GenBank/DDBJ whole genome shotgun (WGS) entry which is preliminary data.</text>
</comment>
<evidence type="ECO:0000259" key="3">
    <source>
        <dbReference type="Pfam" id="PF04773"/>
    </source>
</evidence>
<evidence type="ECO:0000259" key="4">
    <source>
        <dbReference type="Pfam" id="PF16344"/>
    </source>
</evidence>
<keyword evidence="1" id="KW-0175">Coiled coil</keyword>
<evidence type="ECO:0000313" key="5">
    <source>
        <dbReference type="EMBL" id="RIJ50425.1"/>
    </source>
</evidence>
<evidence type="ECO:0000256" key="2">
    <source>
        <dbReference type="SAM" id="Phobius"/>
    </source>
</evidence>
<dbReference type="Pfam" id="PF16344">
    <property type="entry name" value="FecR_C"/>
    <property type="match status" value="1"/>
</dbReference>
<keyword evidence="6" id="KW-1185">Reference proteome</keyword>
<dbReference type="GO" id="GO:0016989">
    <property type="term" value="F:sigma factor antagonist activity"/>
    <property type="evidence" value="ECO:0007669"/>
    <property type="project" value="TreeGrafter"/>
</dbReference>
<dbReference type="InterPro" id="IPR012373">
    <property type="entry name" value="Ferrdict_sens_TM"/>
</dbReference>
<feature type="transmembrane region" description="Helical" evidence="2">
    <location>
        <begin position="92"/>
        <end position="110"/>
    </location>
</feature>
<dbReference type="InterPro" id="IPR006860">
    <property type="entry name" value="FecR"/>
</dbReference>
<reference evidence="5 6" key="1">
    <citation type="submission" date="2018-08" db="EMBL/GenBank/DDBJ databases">
        <title>Pallidiluteibacterium maritimus gen. nov., sp. nov., isolated from coastal sediment.</title>
        <authorList>
            <person name="Zhou L.Y."/>
        </authorList>
    </citation>
    <scope>NUCLEOTIDE SEQUENCE [LARGE SCALE GENOMIC DNA]</scope>
    <source>
        <strain evidence="5 6">XSD2</strain>
    </source>
</reference>
<protein>
    <submittedName>
        <fullName evidence="5">DUF4974 domain-containing protein</fullName>
    </submittedName>
</protein>
<feature type="coiled-coil region" evidence="1">
    <location>
        <begin position="57"/>
        <end position="84"/>
    </location>
</feature>
<gene>
    <name evidence="5" type="ORF">D1614_00340</name>
</gene>
<dbReference type="PANTHER" id="PTHR30273:SF2">
    <property type="entry name" value="PROTEIN FECR"/>
    <property type="match status" value="1"/>
</dbReference>
<organism evidence="5 6">
    <name type="scientific">Maribellus luteus</name>
    <dbReference type="NCBI Taxonomy" id="2305463"/>
    <lineage>
        <taxon>Bacteria</taxon>
        <taxon>Pseudomonadati</taxon>
        <taxon>Bacteroidota</taxon>
        <taxon>Bacteroidia</taxon>
        <taxon>Marinilabiliales</taxon>
        <taxon>Prolixibacteraceae</taxon>
        <taxon>Maribellus</taxon>
    </lineage>
</organism>
<dbReference type="Proteomes" id="UP000265926">
    <property type="component" value="Unassembled WGS sequence"/>
</dbReference>
<name>A0A399T6C6_9BACT</name>
<evidence type="ECO:0000256" key="1">
    <source>
        <dbReference type="SAM" id="Coils"/>
    </source>
</evidence>
<dbReference type="Gene3D" id="3.55.50.30">
    <property type="match status" value="1"/>
</dbReference>
<keyword evidence="2" id="KW-0472">Membrane</keyword>
<dbReference type="PANTHER" id="PTHR30273">
    <property type="entry name" value="PERIPLASMIC SIGNAL SENSOR AND SIGMA FACTOR ACTIVATOR FECR-RELATED"/>
    <property type="match status" value="1"/>
</dbReference>
<sequence>MEEKRKIKLFYKFQQKQLTKSEYEEFVAEFGKKDAHENFDHLFDAYADNLIKEGQPLQFEKELLEEAEHVLKKAKQQERFAIHKKSNILHSSWLRVAAVILVVISVTLYWNSVNNNKKAAEVLSAEIINTLEKSTSYGELSNVVLSDGSNVKLNAKSKIRFNEKFQGSTRELSLNGQAFFDVARDENKPFIIKSGQLTVTVLGTSFDVKSFDDDDYALVTVVSGKVKVNSPAGEYIITPNEQVYLEKSTGKLIKREVNAENIIKWTNRILYFDHTPVTEMISQLERWYNVKIIVNDPELLLKTVSGEYVNEKLTTILQTLEFSLHIQFEITNEREITLSKSI</sequence>
<dbReference type="RefSeq" id="WP_119435895.1">
    <property type="nucleotide sequence ID" value="NZ_QWGR01000001.1"/>
</dbReference>
<evidence type="ECO:0000313" key="6">
    <source>
        <dbReference type="Proteomes" id="UP000265926"/>
    </source>
</evidence>
<dbReference type="InterPro" id="IPR032508">
    <property type="entry name" value="FecR_C"/>
</dbReference>
<dbReference type="AlphaFoldDB" id="A0A399T6C6"/>
<dbReference type="EMBL" id="QWGR01000001">
    <property type="protein sequence ID" value="RIJ50425.1"/>
    <property type="molecule type" value="Genomic_DNA"/>
</dbReference>
<feature type="domain" description="Protein FecR C-terminal" evidence="4">
    <location>
        <begin position="270"/>
        <end position="337"/>
    </location>
</feature>
<dbReference type="Gene3D" id="2.60.120.1440">
    <property type="match status" value="1"/>
</dbReference>
<keyword evidence="2" id="KW-0812">Transmembrane</keyword>
<keyword evidence="2" id="KW-1133">Transmembrane helix</keyword>
<proteinExistence type="predicted"/>
<dbReference type="OrthoDB" id="1452822at2"/>
<accession>A0A399T6C6</accession>
<dbReference type="PIRSF" id="PIRSF018266">
    <property type="entry name" value="FecR"/>
    <property type="match status" value="1"/>
</dbReference>
<feature type="domain" description="FecR protein" evidence="3">
    <location>
        <begin position="134"/>
        <end position="227"/>
    </location>
</feature>
<dbReference type="Pfam" id="PF04773">
    <property type="entry name" value="FecR"/>
    <property type="match status" value="1"/>
</dbReference>